<dbReference type="Proteomes" id="UP001163324">
    <property type="component" value="Chromosome 4"/>
</dbReference>
<proteinExistence type="predicted"/>
<evidence type="ECO:0000313" key="2">
    <source>
        <dbReference type="Proteomes" id="UP001163324"/>
    </source>
</evidence>
<gene>
    <name evidence="1" type="ORF">N3K66_004619</name>
</gene>
<sequence length="416" mass="46117">MALTKEQVDIVKSTAPVLEQHGAAITTVFYRNLLASHPELKNVFSLRNQETGAQQNALAKSVLAYARHIDQLGRLGSVAERIAQKHCSLEAWIAAYQQLADLLIGRERQLYNEAGTWQTWRRFRIARKEPDNESVTNFYLEPVDGEPLPQYLPGQYVSLQLPIPTGGQAPAQPPAATAAGDRDDNDGRGHHHHCILQSRQYSLSEAPTPGMSHYCISVKREKTMADAPLEDVASGKVPGIMSNLLHNDYGVGSEVDLSPPRGDFYVDPSDARKSKSPLILLSAGVGAAPLRAILDSTLANPLHRDRPVTWLHTARRSATICFSQHVRNAASKHGNLEASIYVRDLCGSDIRDIIHDFHGALPLDPVDTSLRLDNKDAEYYICGPEAWMLELSHWLESLGVDQERQHLELFRPGSLR</sequence>
<keyword evidence="2" id="KW-1185">Reference proteome</keyword>
<reference evidence="1" key="1">
    <citation type="submission" date="2022-10" db="EMBL/GenBank/DDBJ databases">
        <title>Complete Genome of Trichothecium roseum strain YXFP-22015, a Plant Pathogen Isolated from Citrus.</title>
        <authorList>
            <person name="Wang Y."/>
            <person name="Zhu L."/>
        </authorList>
    </citation>
    <scope>NUCLEOTIDE SEQUENCE</scope>
    <source>
        <strain evidence="1">YXFP-22015</strain>
    </source>
</reference>
<organism evidence="1 2">
    <name type="scientific">Trichothecium roseum</name>
    <dbReference type="NCBI Taxonomy" id="47278"/>
    <lineage>
        <taxon>Eukaryota</taxon>
        <taxon>Fungi</taxon>
        <taxon>Dikarya</taxon>
        <taxon>Ascomycota</taxon>
        <taxon>Pezizomycotina</taxon>
        <taxon>Sordariomycetes</taxon>
        <taxon>Hypocreomycetidae</taxon>
        <taxon>Hypocreales</taxon>
        <taxon>Hypocreales incertae sedis</taxon>
        <taxon>Trichothecium</taxon>
    </lineage>
</organism>
<dbReference type="EMBL" id="CM047943">
    <property type="protein sequence ID" value="KAI9900357.1"/>
    <property type="molecule type" value="Genomic_DNA"/>
</dbReference>
<comment type="caution">
    <text evidence="1">The sequence shown here is derived from an EMBL/GenBank/DDBJ whole genome shotgun (WGS) entry which is preliminary data.</text>
</comment>
<protein>
    <submittedName>
        <fullName evidence="1">Uncharacterized protein</fullName>
    </submittedName>
</protein>
<name>A0ACC0V2B3_9HYPO</name>
<accession>A0ACC0V2B3</accession>
<evidence type="ECO:0000313" key="1">
    <source>
        <dbReference type="EMBL" id="KAI9900357.1"/>
    </source>
</evidence>